<keyword evidence="6" id="KW-0843">Virulence</keyword>
<dbReference type="Gene3D" id="1.10.630.10">
    <property type="entry name" value="Cytochrome P450"/>
    <property type="match status" value="1"/>
</dbReference>
<dbReference type="SUPFAM" id="SSF48264">
    <property type="entry name" value="Cytochrome P450"/>
    <property type="match status" value="1"/>
</dbReference>
<gene>
    <name evidence="7" type="ORF">Bfra_001821</name>
</gene>
<evidence type="ECO:0000256" key="5">
    <source>
        <dbReference type="ARBA" id="ARBA00023004"/>
    </source>
</evidence>
<keyword evidence="8" id="KW-1185">Reference proteome</keyword>
<dbReference type="EMBL" id="JABFCT010000003">
    <property type="protein sequence ID" value="KAF5877454.1"/>
    <property type="molecule type" value="Genomic_DNA"/>
</dbReference>
<dbReference type="OrthoDB" id="1844152at2759"/>
<dbReference type="PANTHER" id="PTHR46206">
    <property type="entry name" value="CYTOCHROME P450"/>
    <property type="match status" value="1"/>
</dbReference>
<comment type="cofactor">
    <cofactor evidence="1">
        <name>heme</name>
        <dbReference type="ChEBI" id="CHEBI:30413"/>
    </cofactor>
</comment>
<comment type="caution">
    <text evidence="7">The sequence shown here is derived from an EMBL/GenBank/DDBJ whole genome shotgun (WGS) entry which is preliminary data.</text>
</comment>
<organism evidence="7 8">
    <name type="scientific">Botrytis fragariae</name>
    <dbReference type="NCBI Taxonomy" id="1964551"/>
    <lineage>
        <taxon>Eukaryota</taxon>
        <taxon>Fungi</taxon>
        <taxon>Dikarya</taxon>
        <taxon>Ascomycota</taxon>
        <taxon>Pezizomycotina</taxon>
        <taxon>Leotiomycetes</taxon>
        <taxon>Helotiales</taxon>
        <taxon>Sclerotiniaceae</taxon>
        <taxon>Botrytis</taxon>
    </lineage>
</organism>
<evidence type="ECO:0000256" key="1">
    <source>
        <dbReference type="ARBA" id="ARBA00001971"/>
    </source>
</evidence>
<keyword evidence="5" id="KW-0408">Iron</keyword>
<dbReference type="GO" id="GO:0016705">
    <property type="term" value="F:oxidoreductase activity, acting on paired donors, with incorporation or reduction of molecular oxygen"/>
    <property type="evidence" value="ECO:0007669"/>
    <property type="project" value="InterPro"/>
</dbReference>
<evidence type="ECO:0000313" key="7">
    <source>
        <dbReference type="EMBL" id="KAF5877454.1"/>
    </source>
</evidence>
<proteinExistence type="inferred from homology"/>
<evidence type="ECO:0000256" key="4">
    <source>
        <dbReference type="ARBA" id="ARBA00023002"/>
    </source>
</evidence>
<dbReference type="RefSeq" id="XP_037196400.1">
    <property type="nucleotide sequence ID" value="XM_037332246.1"/>
</dbReference>
<dbReference type="Pfam" id="PF00067">
    <property type="entry name" value="p450"/>
    <property type="match status" value="1"/>
</dbReference>
<reference evidence="7 8" key="1">
    <citation type="journal article" date="2020" name="Phytopathology">
        <title>A high-quality genome resource of Botrytis fragariae, a new and rapidly spreading fungal pathogen causing strawberry gray mold in the U.S.A.</title>
        <authorList>
            <person name="Wu Y."/>
            <person name="Saski C.A."/>
            <person name="Schnabel G."/>
            <person name="Xiao S."/>
            <person name="Hu M."/>
        </authorList>
    </citation>
    <scope>NUCLEOTIDE SEQUENCE [LARGE SCALE GENOMIC DNA]</scope>
    <source>
        <strain evidence="7 8">BVB16</strain>
    </source>
</reference>
<dbReference type="InterPro" id="IPR001128">
    <property type="entry name" value="Cyt_P450"/>
</dbReference>
<dbReference type="GO" id="GO:0005506">
    <property type="term" value="F:iron ion binding"/>
    <property type="evidence" value="ECO:0007669"/>
    <property type="project" value="InterPro"/>
</dbReference>
<dbReference type="AlphaFoldDB" id="A0A8H6EMD3"/>
<evidence type="ECO:0000256" key="3">
    <source>
        <dbReference type="ARBA" id="ARBA00022723"/>
    </source>
</evidence>
<evidence type="ECO:0000256" key="6">
    <source>
        <dbReference type="ARBA" id="ARBA00023026"/>
    </source>
</evidence>
<protein>
    <submittedName>
        <fullName evidence="7">Putative cytochrome p450 protein</fullName>
    </submittedName>
</protein>
<dbReference type="GO" id="GO:0020037">
    <property type="term" value="F:heme binding"/>
    <property type="evidence" value="ECO:0007669"/>
    <property type="project" value="InterPro"/>
</dbReference>
<keyword evidence="4" id="KW-0560">Oxidoreductase</keyword>
<accession>A0A8H6EMD3</accession>
<dbReference type="Proteomes" id="UP000531561">
    <property type="component" value="Unassembled WGS sequence"/>
</dbReference>
<dbReference type="GeneID" id="59255938"/>
<keyword evidence="3" id="KW-0479">Metal-binding</keyword>
<evidence type="ECO:0000256" key="2">
    <source>
        <dbReference type="ARBA" id="ARBA00010617"/>
    </source>
</evidence>
<dbReference type="GO" id="GO:0004497">
    <property type="term" value="F:monooxygenase activity"/>
    <property type="evidence" value="ECO:0007669"/>
    <property type="project" value="InterPro"/>
</dbReference>
<sequence length="245" mass="27850">MALIEFRGYGEASTTKPVLALVAICAILLGSWLRAVSFPHGNAAVKAPIVGLRPPSRRYHQLGLFVPLIYEEMKWALMQEIPPCKDKWVSILGFDTVVRLVVHDFARISVASLKCNKEWMGIQRIFPENVFRVAIQMRDIPPYLKRITISHARYLGRLSESSQRAKTNHTYCGRAQANGNNYNPPDDFLQWLIDEAWNERDGQPAELVHRLLVLALASVHTTSMTATQILYDIIAHPEYLESLRE</sequence>
<evidence type="ECO:0000313" key="8">
    <source>
        <dbReference type="Proteomes" id="UP000531561"/>
    </source>
</evidence>
<dbReference type="InterPro" id="IPR036396">
    <property type="entry name" value="Cyt_P450_sf"/>
</dbReference>
<name>A0A8H6EMD3_9HELO</name>
<comment type="similarity">
    <text evidence="2">Belongs to the cytochrome P450 family.</text>
</comment>